<evidence type="ECO:0000313" key="1">
    <source>
        <dbReference type="EMBL" id="SDX67745.1"/>
    </source>
</evidence>
<gene>
    <name evidence="1" type="ORF">SAMN05216287_3489</name>
</gene>
<reference evidence="2" key="1">
    <citation type="submission" date="2016-10" db="EMBL/GenBank/DDBJ databases">
        <authorList>
            <person name="Varghese N."/>
            <person name="Submissions S."/>
        </authorList>
    </citation>
    <scope>NUCLEOTIDE SEQUENCE [LARGE SCALE GENOMIC DNA]</scope>
    <source>
        <strain evidence="2">NRRL B-59562</strain>
    </source>
</reference>
<protein>
    <submittedName>
        <fullName evidence="1">Uncharacterized protein</fullName>
    </submittedName>
</protein>
<dbReference type="STRING" id="1007099.SAMN05216287_3489"/>
<dbReference type="AlphaFoldDB" id="A0A1H3DMV2"/>
<dbReference type="RefSeq" id="WP_090230914.1">
    <property type="nucleotide sequence ID" value="NZ_FNNU01000005.1"/>
</dbReference>
<keyword evidence="2" id="KW-1185">Reference proteome</keyword>
<evidence type="ECO:0000313" key="2">
    <source>
        <dbReference type="Proteomes" id="UP000243778"/>
    </source>
</evidence>
<proteinExistence type="predicted"/>
<sequence length="85" mass="9303">MSECRFCAGSGCQACSYTGQEAILHQIGMLLDFRAEGPAVSLDEAHHQAKLLSLADWHTPIGVWADPAGANELVEIWYQGRPYRG</sequence>
<dbReference type="Proteomes" id="UP000243778">
    <property type="component" value="Unassembled WGS sequence"/>
</dbReference>
<dbReference type="EMBL" id="FNNU01000005">
    <property type="protein sequence ID" value="SDX67745.1"/>
    <property type="molecule type" value="Genomic_DNA"/>
</dbReference>
<name>A0A1H3DMV2_9PSED</name>
<accession>A0A1H3DMV2</accession>
<organism evidence="1 2">
    <name type="scientific">Pseudomonas kuykendallii</name>
    <dbReference type="NCBI Taxonomy" id="1007099"/>
    <lineage>
        <taxon>Bacteria</taxon>
        <taxon>Pseudomonadati</taxon>
        <taxon>Pseudomonadota</taxon>
        <taxon>Gammaproteobacteria</taxon>
        <taxon>Pseudomonadales</taxon>
        <taxon>Pseudomonadaceae</taxon>
        <taxon>Pseudomonas</taxon>
    </lineage>
</organism>